<proteinExistence type="predicted"/>
<reference evidence="1 2" key="1">
    <citation type="submission" date="2014-01" db="EMBL/GenBank/DDBJ databases">
        <authorList>
            <person name="Durkin A.S."/>
            <person name="McCorrison J."/>
            <person name="Torralba M."/>
            <person name="Gillis M."/>
            <person name="Haft D.H."/>
            <person name="Methe B."/>
            <person name="Sutton G."/>
            <person name="Nelson K.E."/>
        </authorList>
    </citation>
    <scope>NUCLEOTIDE SEQUENCE [LARGE SCALE GENOMIC DNA]</scope>
    <source>
        <strain evidence="1 2">205/92</strain>
    </source>
</reference>
<sequence>MASSLSYCEALRKVAAILPNSPKTPAKYVYFPPLIFLHSVML</sequence>
<dbReference type="EMBL" id="JALD01000028">
    <property type="protein sequence ID" value="EUD12243.1"/>
    <property type="molecule type" value="Genomic_DNA"/>
</dbReference>
<protein>
    <recommendedName>
        <fullName evidence="3">Transposase</fullName>
    </recommendedName>
</protein>
<evidence type="ECO:0008006" key="3">
    <source>
        <dbReference type="Google" id="ProtNLM"/>
    </source>
</evidence>
<dbReference type="AlphaFoldDB" id="A0AAV3M8R5"/>
<evidence type="ECO:0000313" key="1">
    <source>
        <dbReference type="EMBL" id="EUD12243.1"/>
    </source>
</evidence>
<gene>
    <name evidence="1" type="ORF">HMPREF1563_1408</name>
</gene>
<comment type="caution">
    <text evidence="1">The sequence shown here is derived from an EMBL/GenBank/DDBJ whole genome shotgun (WGS) entry which is preliminary data.</text>
</comment>
<dbReference type="Proteomes" id="UP000022311">
    <property type="component" value="Unassembled WGS sequence"/>
</dbReference>
<evidence type="ECO:0000313" key="2">
    <source>
        <dbReference type="Proteomes" id="UP000022311"/>
    </source>
</evidence>
<organism evidence="1 2">
    <name type="scientific">Providencia alcalifaciens 205/92</name>
    <dbReference type="NCBI Taxonomy" id="1256988"/>
    <lineage>
        <taxon>Bacteria</taxon>
        <taxon>Pseudomonadati</taxon>
        <taxon>Pseudomonadota</taxon>
        <taxon>Gammaproteobacteria</taxon>
        <taxon>Enterobacterales</taxon>
        <taxon>Morganellaceae</taxon>
        <taxon>Providencia</taxon>
    </lineage>
</organism>
<accession>A0AAV3M8R5</accession>
<name>A0AAV3M8R5_9GAMM</name>